<evidence type="ECO:0000313" key="1">
    <source>
        <dbReference type="EMBL" id="CAB0010779.1"/>
    </source>
</evidence>
<keyword evidence="2" id="KW-1185">Reference proteome</keyword>
<dbReference type="EMBL" id="CADCXU010023247">
    <property type="protein sequence ID" value="CAB0010779.1"/>
    <property type="molecule type" value="Genomic_DNA"/>
</dbReference>
<protein>
    <submittedName>
        <fullName evidence="1">Uncharacterized protein</fullName>
    </submittedName>
</protein>
<dbReference type="AlphaFoldDB" id="A0A6H5H5H5"/>
<reference evidence="1 2" key="1">
    <citation type="submission" date="2020-02" db="EMBL/GenBank/DDBJ databases">
        <authorList>
            <person name="Ferguson B K."/>
        </authorList>
    </citation>
    <scope>NUCLEOTIDE SEQUENCE [LARGE SCALE GENOMIC DNA]</scope>
</reference>
<gene>
    <name evidence="1" type="ORF">NTEN_LOCUS15782</name>
</gene>
<proteinExistence type="predicted"/>
<name>A0A6H5H5H5_9HEMI</name>
<dbReference type="Proteomes" id="UP000479000">
    <property type="component" value="Unassembled WGS sequence"/>
</dbReference>
<accession>A0A6H5H5H5</accession>
<evidence type="ECO:0000313" key="2">
    <source>
        <dbReference type="Proteomes" id="UP000479000"/>
    </source>
</evidence>
<sequence>MTSAKQKCPYRIRTTAQFCWNNLNPSPPKKNEPSPLIMTKFPLSTFLQLQKISNRIVGIHDIALTEMLTLTLFVCNKLANLFGPNCVAGKYEILKSQLLAGLMELFKLRLPHHRHLSEAIRPKMSRKKRLNSSFSLIAQKENELIQLHQV</sequence>
<organism evidence="1 2">
    <name type="scientific">Nesidiocoris tenuis</name>
    <dbReference type="NCBI Taxonomy" id="355587"/>
    <lineage>
        <taxon>Eukaryota</taxon>
        <taxon>Metazoa</taxon>
        <taxon>Ecdysozoa</taxon>
        <taxon>Arthropoda</taxon>
        <taxon>Hexapoda</taxon>
        <taxon>Insecta</taxon>
        <taxon>Pterygota</taxon>
        <taxon>Neoptera</taxon>
        <taxon>Paraneoptera</taxon>
        <taxon>Hemiptera</taxon>
        <taxon>Heteroptera</taxon>
        <taxon>Panheteroptera</taxon>
        <taxon>Cimicomorpha</taxon>
        <taxon>Miridae</taxon>
        <taxon>Dicyphina</taxon>
        <taxon>Nesidiocoris</taxon>
    </lineage>
</organism>